<dbReference type="EMBL" id="JAIFRP010004521">
    <property type="protein sequence ID" value="KAK2575141.1"/>
    <property type="molecule type" value="Genomic_DNA"/>
</dbReference>
<dbReference type="GO" id="GO:0004252">
    <property type="term" value="F:serine-type endopeptidase activity"/>
    <property type="evidence" value="ECO:0007669"/>
    <property type="project" value="TreeGrafter"/>
</dbReference>
<gene>
    <name evidence="5" type="ORF">KPH14_008858</name>
</gene>
<dbReference type="AlphaFoldDB" id="A0AAD9R8P4"/>
<keyword evidence="3" id="KW-0720">Serine protease</keyword>
<dbReference type="SMART" id="SM00261">
    <property type="entry name" value="FU"/>
    <property type="match status" value="2"/>
</dbReference>
<keyword evidence="2" id="KW-0378">Hydrolase</keyword>
<evidence type="ECO:0000313" key="6">
    <source>
        <dbReference type="Proteomes" id="UP001258017"/>
    </source>
</evidence>
<dbReference type="PANTHER" id="PTHR42884">
    <property type="entry name" value="PROPROTEIN CONVERTASE SUBTILISIN/KEXIN-RELATED"/>
    <property type="match status" value="1"/>
</dbReference>
<name>A0AAD9R8P4_9HYME</name>
<keyword evidence="4" id="KW-0812">Transmembrane</keyword>
<evidence type="ECO:0000256" key="3">
    <source>
        <dbReference type="ARBA" id="ARBA00022825"/>
    </source>
</evidence>
<reference evidence="5" key="2">
    <citation type="journal article" date="2023" name="Commun. Biol.">
        <title>Intrasexual cuticular hydrocarbon dimorphism in a wasp sheds light on hydrocarbon biosynthesis genes in Hymenoptera.</title>
        <authorList>
            <person name="Moris V.C."/>
            <person name="Podsiadlowski L."/>
            <person name="Martin S."/>
            <person name="Oeyen J.P."/>
            <person name="Donath A."/>
            <person name="Petersen M."/>
            <person name="Wilbrandt J."/>
            <person name="Misof B."/>
            <person name="Liedtke D."/>
            <person name="Thamm M."/>
            <person name="Scheiner R."/>
            <person name="Schmitt T."/>
            <person name="Niehuis O."/>
        </authorList>
    </citation>
    <scope>NUCLEOTIDE SEQUENCE</scope>
    <source>
        <strain evidence="5">GBR_01_08_01A</strain>
    </source>
</reference>
<evidence type="ECO:0000256" key="2">
    <source>
        <dbReference type="ARBA" id="ARBA00022801"/>
    </source>
</evidence>
<keyword evidence="6" id="KW-1185">Reference proteome</keyword>
<sequence length="254" mass="28475">MSGVSVSREDTLEEWKLVFYGTETSLEFEEDLDKDKPGPTNIRPEEIQDNMATDARQNVVDTEGDPWTGSQQIERVSHPEVQRPTTENQTSGGCANLDGKSGRCLECKSGWFRYTDECWQECPIGSYAITDDRITNEMACGSCHYSCLTCSGATDSECLTCHSDSKLLTNFGESQCVLQKLAWRMDSTIWLYWLTVFFSINLAIILLAMIYVAATWCAGRRNSSSLPYDYSKVAYSSNGDARKVRLDTCISDSE</sequence>
<dbReference type="InterPro" id="IPR009030">
    <property type="entry name" value="Growth_fac_rcpt_cys_sf"/>
</dbReference>
<comment type="caution">
    <text evidence="5">The sequence shown here is derived from an EMBL/GenBank/DDBJ whole genome shotgun (WGS) entry which is preliminary data.</text>
</comment>
<keyword evidence="1" id="KW-0645">Protease</keyword>
<protein>
    <submittedName>
        <fullName evidence="5">Uncharacterized protein</fullName>
    </submittedName>
</protein>
<dbReference type="Gene3D" id="2.10.220.10">
    <property type="entry name" value="Hormone Receptor, Insulin-like Growth Factor Receptor 1, Chain A, domain 2"/>
    <property type="match status" value="1"/>
</dbReference>
<dbReference type="InterPro" id="IPR006212">
    <property type="entry name" value="Furin_repeat"/>
</dbReference>
<organism evidence="5 6">
    <name type="scientific">Odynerus spinipes</name>
    <dbReference type="NCBI Taxonomy" id="1348599"/>
    <lineage>
        <taxon>Eukaryota</taxon>
        <taxon>Metazoa</taxon>
        <taxon>Ecdysozoa</taxon>
        <taxon>Arthropoda</taxon>
        <taxon>Hexapoda</taxon>
        <taxon>Insecta</taxon>
        <taxon>Pterygota</taxon>
        <taxon>Neoptera</taxon>
        <taxon>Endopterygota</taxon>
        <taxon>Hymenoptera</taxon>
        <taxon>Apocrita</taxon>
        <taxon>Aculeata</taxon>
        <taxon>Vespoidea</taxon>
        <taxon>Vespidae</taxon>
        <taxon>Eumeninae</taxon>
        <taxon>Odynerus</taxon>
    </lineage>
</organism>
<dbReference type="Proteomes" id="UP001258017">
    <property type="component" value="Unassembled WGS sequence"/>
</dbReference>
<feature type="transmembrane region" description="Helical" evidence="4">
    <location>
        <begin position="190"/>
        <end position="214"/>
    </location>
</feature>
<evidence type="ECO:0000313" key="5">
    <source>
        <dbReference type="EMBL" id="KAK2575141.1"/>
    </source>
</evidence>
<proteinExistence type="predicted"/>
<keyword evidence="4" id="KW-0472">Membrane</keyword>
<dbReference type="GO" id="GO:0000139">
    <property type="term" value="C:Golgi membrane"/>
    <property type="evidence" value="ECO:0007669"/>
    <property type="project" value="TreeGrafter"/>
</dbReference>
<accession>A0AAD9R8P4</accession>
<dbReference type="GO" id="GO:0005802">
    <property type="term" value="C:trans-Golgi network"/>
    <property type="evidence" value="ECO:0007669"/>
    <property type="project" value="TreeGrafter"/>
</dbReference>
<reference evidence="5" key="1">
    <citation type="submission" date="2021-08" db="EMBL/GenBank/DDBJ databases">
        <authorList>
            <person name="Misof B."/>
            <person name="Oliver O."/>
            <person name="Podsiadlowski L."/>
            <person name="Donath A."/>
            <person name="Peters R."/>
            <person name="Mayer C."/>
            <person name="Rust J."/>
            <person name="Gunkel S."/>
            <person name="Lesny P."/>
            <person name="Martin S."/>
            <person name="Oeyen J.P."/>
            <person name="Petersen M."/>
            <person name="Panagiotis P."/>
            <person name="Wilbrandt J."/>
            <person name="Tanja T."/>
        </authorList>
    </citation>
    <scope>NUCLEOTIDE SEQUENCE</scope>
    <source>
        <strain evidence="5">GBR_01_08_01A</strain>
        <tissue evidence="5">Thorax + abdomen</tissue>
    </source>
</reference>
<dbReference type="CDD" id="cd00064">
    <property type="entry name" value="FU"/>
    <property type="match status" value="2"/>
</dbReference>
<evidence type="ECO:0000256" key="1">
    <source>
        <dbReference type="ARBA" id="ARBA00022670"/>
    </source>
</evidence>
<dbReference type="GO" id="GO:0016486">
    <property type="term" value="P:peptide hormone processing"/>
    <property type="evidence" value="ECO:0007669"/>
    <property type="project" value="TreeGrafter"/>
</dbReference>
<evidence type="ECO:0000256" key="4">
    <source>
        <dbReference type="SAM" id="Phobius"/>
    </source>
</evidence>
<keyword evidence="4" id="KW-1133">Transmembrane helix</keyword>
<dbReference type="PANTHER" id="PTHR42884:SF3">
    <property type="entry name" value="FURIN-LIKE PROTEASE 1, ISOFORMS 1_1-X_2"/>
    <property type="match status" value="1"/>
</dbReference>
<dbReference type="SUPFAM" id="SSF57184">
    <property type="entry name" value="Growth factor receptor domain"/>
    <property type="match status" value="1"/>
</dbReference>